<dbReference type="EMBL" id="JARKIB010000027">
    <property type="protein sequence ID" value="KAJ7764809.1"/>
    <property type="molecule type" value="Genomic_DNA"/>
</dbReference>
<keyword evidence="2" id="KW-0472">Membrane</keyword>
<feature type="compositionally biased region" description="Polar residues" evidence="1">
    <location>
        <begin position="239"/>
        <end position="259"/>
    </location>
</feature>
<evidence type="ECO:0000256" key="1">
    <source>
        <dbReference type="SAM" id="MobiDB-lite"/>
    </source>
</evidence>
<evidence type="ECO:0000256" key="2">
    <source>
        <dbReference type="SAM" id="Phobius"/>
    </source>
</evidence>
<evidence type="ECO:0000313" key="3">
    <source>
        <dbReference type="EMBL" id="KAJ7764809.1"/>
    </source>
</evidence>
<gene>
    <name evidence="3" type="ORF">B0H16DRAFT_429464</name>
</gene>
<name>A0AAD7JJU2_9AGAR</name>
<feature type="compositionally biased region" description="Polar residues" evidence="1">
    <location>
        <begin position="1"/>
        <end position="20"/>
    </location>
</feature>
<feature type="region of interest" description="Disordered" evidence="1">
    <location>
        <begin position="203"/>
        <end position="259"/>
    </location>
</feature>
<protein>
    <submittedName>
        <fullName evidence="3">Uncharacterized protein</fullName>
    </submittedName>
</protein>
<reference evidence="3" key="1">
    <citation type="submission" date="2023-03" db="EMBL/GenBank/DDBJ databases">
        <title>Massive genome expansion in bonnet fungi (Mycena s.s.) driven by repeated elements and novel gene families across ecological guilds.</title>
        <authorList>
            <consortium name="Lawrence Berkeley National Laboratory"/>
            <person name="Harder C.B."/>
            <person name="Miyauchi S."/>
            <person name="Viragh M."/>
            <person name="Kuo A."/>
            <person name="Thoen E."/>
            <person name="Andreopoulos B."/>
            <person name="Lu D."/>
            <person name="Skrede I."/>
            <person name="Drula E."/>
            <person name="Henrissat B."/>
            <person name="Morin E."/>
            <person name="Kohler A."/>
            <person name="Barry K."/>
            <person name="LaButti K."/>
            <person name="Morin E."/>
            <person name="Salamov A."/>
            <person name="Lipzen A."/>
            <person name="Mereny Z."/>
            <person name="Hegedus B."/>
            <person name="Baldrian P."/>
            <person name="Stursova M."/>
            <person name="Weitz H."/>
            <person name="Taylor A."/>
            <person name="Grigoriev I.V."/>
            <person name="Nagy L.G."/>
            <person name="Martin F."/>
            <person name="Kauserud H."/>
        </authorList>
    </citation>
    <scope>NUCLEOTIDE SEQUENCE</scope>
    <source>
        <strain evidence="3">CBHHK182m</strain>
    </source>
</reference>
<feature type="transmembrane region" description="Helical" evidence="2">
    <location>
        <begin position="94"/>
        <end position="120"/>
    </location>
</feature>
<evidence type="ECO:0000313" key="4">
    <source>
        <dbReference type="Proteomes" id="UP001215598"/>
    </source>
</evidence>
<comment type="caution">
    <text evidence="3">The sequence shown here is derived from an EMBL/GenBank/DDBJ whole genome shotgun (WGS) entry which is preliminary data.</text>
</comment>
<sequence length="259" mass="27365">MGTYSLTSPSRPTGGSQLKTQLAVPITGRDGASFTMDWSTGSWGTGWPCDFGPFGCGPFSAASTPSPSKSSDAMSSSTSTSATTLSSPTSSRNLFAIGAPGFIGVIVAGGLVLLVVGIFLGRCMLRHRGQTKDPEMHDAEFSTQSRATTESQLSFYNEAALLRPPARNHRMNEPEMLESQFRDSVLGRPSAGNATYPVDNSLRESHFLPESPPSDWGQQAGPATQPLGSARRPVRELSIDSQPSGSTTYAGSNRNDSPV</sequence>
<dbReference type="AlphaFoldDB" id="A0AAD7JJU2"/>
<proteinExistence type="predicted"/>
<dbReference type="Proteomes" id="UP001215598">
    <property type="component" value="Unassembled WGS sequence"/>
</dbReference>
<organism evidence="3 4">
    <name type="scientific">Mycena metata</name>
    <dbReference type="NCBI Taxonomy" id="1033252"/>
    <lineage>
        <taxon>Eukaryota</taxon>
        <taxon>Fungi</taxon>
        <taxon>Dikarya</taxon>
        <taxon>Basidiomycota</taxon>
        <taxon>Agaricomycotina</taxon>
        <taxon>Agaricomycetes</taxon>
        <taxon>Agaricomycetidae</taxon>
        <taxon>Agaricales</taxon>
        <taxon>Marasmiineae</taxon>
        <taxon>Mycenaceae</taxon>
        <taxon>Mycena</taxon>
    </lineage>
</organism>
<feature type="region of interest" description="Disordered" evidence="1">
    <location>
        <begin position="1"/>
        <end position="22"/>
    </location>
</feature>
<keyword evidence="4" id="KW-1185">Reference proteome</keyword>
<feature type="region of interest" description="Disordered" evidence="1">
    <location>
        <begin position="62"/>
        <end position="90"/>
    </location>
</feature>
<accession>A0AAD7JJU2</accession>
<keyword evidence="2" id="KW-0812">Transmembrane</keyword>
<keyword evidence="2" id="KW-1133">Transmembrane helix</keyword>